<dbReference type="Pfam" id="PF20163">
    <property type="entry name" value="DUF6536"/>
    <property type="match status" value="1"/>
</dbReference>
<feature type="transmembrane region" description="Helical" evidence="2">
    <location>
        <begin position="39"/>
        <end position="67"/>
    </location>
</feature>
<reference evidence="4 5" key="1">
    <citation type="submission" date="2015-10" db="EMBL/GenBank/DDBJ databases">
        <title>Genome sequencing of Penicillium freii.</title>
        <authorList>
            <person name="Nguyen H.D."/>
            <person name="Visagie C.M."/>
            <person name="Seifert K.A."/>
        </authorList>
    </citation>
    <scope>NUCLEOTIDE SEQUENCE [LARGE SCALE GENOMIC DNA]</scope>
    <source>
        <strain evidence="4 5">DAOM 242723</strain>
    </source>
</reference>
<organism evidence="4 5">
    <name type="scientific">Penicillium freii</name>
    <dbReference type="NCBI Taxonomy" id="48697"/>
    <lineage>
        <taxon>Eukaryota</taxon>
        <taxon>Fungi</taxon>
        <taxon>Dikarya</taxon>
        <taxon>Ascomycota</taxon>
        <taxon>Pezizomycotina</taxon>
        <taxon>Eurotiomycetes</taxon>
        <taxon>Eurotiomycetidae</taxon>
        <taxon>Eurotiales</taxon>
        <taxon>Aspergillaceae</taxon>
        <taxon>Penicillium</taxon>
    </lineage>
</organism>
<dbReference type="Proteomes" id="UP000055045">
    <property type="component" value="Unassembled WGS sequence"/>
</dbReference>
<name>A0A101MS88_PENFR</name>
<evidence type="ECO:0000313" key="4">
    <source>
        <dbReference type="EMBL" id="KUM65790.1"/>
    </source>
</evidence>
<dbReference type="InterPro" id="IPR046623">
    <property type="entry name" value="DUF6536"/>
</dbReference>
<evidence type="ECO:0000256" key="1">
    <source>
        <dbReference type="SAM" id="MobiDB-lite"/>
    </source>
</evidence>
<proteinExistence type="predicted"/>
<feature type="region of interest" description="Disordered" evidence="1">
    <location>
        <begin position="1"/>
        <end position="32"/>
    </location>
</feature>
<keyword evidence="2" id="KW-0812">Transmembrane</keyword>
<sequence>MQKQTSLSAAHVDGNCHFPSTDEQTATEDNRTQARSHDWIAGVYLCAKAAAFVLLVDVVFIAVIAGLARNHHTGHEFAGSQIFYKGSCALTSQWSTALHLIINM</sequence>
<evidence type="ECO:0000259" key="3">
    <source>
        <dbReference type="Pfam" id="PF20163"/>
    </source>
</evidence>
<keyword evidence="2" id="KW-0472">Membrane</keyword>
<comment type="caution">
    <text evidence="4">The sequence shown here is derived from an EMBL/GenBank/DDBJ whole genome shotgun (WGS) entry which is preliminary data.</text>
</comment>
<gene>
    <name evidence="4" type="ORF">ACN42_g1229</name>
</gene>
<keyword evidence="2" id="KW-1133">Transmembrane helix</keyword>
<evidence type="ECO:0000313" key="5">
    <source>
        <dbReference type="Proteomes" id="UP000055045"/>
    </source>
</evidence>
<dbReference type="AlphaFoldDB" id="A0A101MS88"/>
<keyword evidence="5" id="KW-1185">Reference proteome</keyword>
<feature type="domain" description="DUF6536" evidence="3">
    <location>
        <begin position="39"/>
        <end position="104"/>
    </location>
</feature>
<protein>
    <recommendedName>
        <fullName evidence="3">DUF6536 domain-containing protein</fullName>
    </recommendedName>
</protein>
<dbReference type="EMBL" id="LLXE01000019">
    <property type="protein sequence ID" value="KUM65790.1"/>
    <property type="molecule type" value="Genomic_DNA"/>
</dbReference>
<accession>A0A101MS88</accession>
<dbReference type="STRING" id="48697.A0A101MS88"/>
<evidence type="ECO:0000256" key="2">
    <source>
        <dbReference type="SAM" id="Phobius"/>
    </source>
</evidence>